<dbReference type="PANTHER" id="PTHR23100">
    <property type="entry name" value="ARGININE BIOSYNTHESIS BIFUNCTIONAL PROTEIN ARGJ"/>
    <property type="match status" value="1"/>
</dbReference>
<dbReference type="Pfam" id="PF01960">
    <property type="entry name" value="ArgJ"/>
    <property type="match status" value="1"/>
</dbReference>
<dbReference type="Proteomes" id="UP001372338">
    <property type="component" value="Unassembled WGS sequence"/>
</dbReference>
<protein>
    <submittedName>
        <fullName evidence="3">Uncharacterized protein</fullName>
    </submittedName>
</protein>
<evidence type="ECO:0000313" key="4">
    <source>
        <dbReference type="Proteomes" id="UP001372338"/>
    </source>
</evidence>
<dbReference type="SUPFAM" id="SSF56266">
    <property type="entry name" value="DmpA/ArgJ-like"/>
    <property type="match status" value="1"/>
</dbReference>
<dbReference type="GO" id="GO:0006592">
    <property type="term" value="P:ornithine biosynthetic process"/>
    <property type="evidence" value="ECO:0007669"/>
    <property type="project" value="TreeGrafter"/>
</dbReference>
<dbReference type="GO" id="GO:0004358">
    <property type="term" value="F:L-glutamate N-acetyltransferase activity, acting on acetyl-L-ornithine as donor"/>
    <property type="evidence" value="ECO:0007669"/>
    <property type="project" value="InterPro"/>
</dbReference>
<dbReference type="PANTHER" id="PTHR23100:SF0">
    <property type="entry name" value="ARGININE BIOSYNTHESIS BIFUNCTIONAL PROTEIN ARGJ, MITOCHONDRIAL"/>
    <property type="match status" value="1"/>
</dbReference>
<evidence type="ECO:0000256" key="1">
    <source>
        <dbReference type="ARBA" id="ARBA00022571"/>
    </source>
</evidence>
<dbReference type="InterPro" id="IPR002813">
    <property type="entry name" value="Arg_biosynth_ArgJ"/>
</dbReference>
<sequence length="139" mass="15168">MSQSFRVAQLFKHCSNFHWIEFYWKDDPKVHAVVDKLLDVLNTPSEAVQWGSLLLSISFDAIKTSALSLLKVEKALVWQGVYPKLSYREDSAAVAITTTGLVSKSVAIESLVGGTKVRVGGMAKGSGMIHPNMATMLGI</sequence>
<keyword evidence="2" id="KW-0511">Multifunctional enzyme</keyword>
<keyword evidence="1" id="KW-0055">Arginine biosynthesis</keyword>
<accession>A0AAN9F6D1</accession>
<comment type="caution">
    <text evidence="3">The sequence shown here is derived from an EMBL/GenBank/DDBJ whole genome shotgun (WGS) entry which is preliminary data.</text>
</comment>
<dbReference type="InterPro" id="IPR016117">
    <property type="entry name" value="ArgJ-like_dom_sf"/>
</dbReference>
<name>A0AAN9F6D1_CROPI</name>
<dbReference type="GO" id="GO:0006526">
    <property type="term" value="P:L-arginine biosynthetic process"/>
    <property type="evidence" value="ECO:0007669"/>
    <property type="project" value="UniProtKB-KW"/>
</dbReference>
<evidence type="ECO:0000313" key="3">
    <source>
        <dbReference type="EMBL" id="KAK7268155.1"/>
    </source>
</evidence>
<gene>
    <name evidence="3" type="ORF">RIF29_20842</name>
</gene>
<evidence type="ECO:0000256" key="2">
    <source>
        <dbReference type="ARBA" id="ARBA00023268"/>
    </source>
</evidence>
<dbReference type="AlphaFoldDB" id="A0AAN9F6D1"/>
<dbReference type="Gene3D" id="3.60.70.12">
    <property type="entry name" value="L-amino peptidase D-ALA esterase/amidase"/>
    <property type="match status" value="1"/>
</dbReference>
<organism evidence="3 4">
    <name type="scientific">Crotalaria pallida</name>
    <name type="common">Smooth rattlebox</name>
    <name type="synonym">Crotalaria striata</name>
    <dbReference type="NCBI Taxonomy" id="3830"/>
    <lineage>
        <taxon>Eukaryota</taxon>
        <taxon>Viridiplantae</taxon>
        <taxon>Streptophyta</taxon>
        <taxon>Embryophyta</taxon>
        <taxon>Tracheophyta</taxon>
        <taxon>Spermatophyta</taxon>
        <taxon>Magnoliopsida</taxon>
        <taxon>eudicotyledons</taxon>
        <taxon>Gunneridae</taxon>
        <taxon>Pentapetalae</taxon>
        <taxon>rosids</taxon>
        <taxon>fabids</taxon>
        <taxon>Fabales</taxon>
        <taxon>Fabaceae</taxon>
        <taxon>Papilionoideae</taxon>
        <taxon>50 kb inversion clade</taxon>
        <taxon>genistoids sensu lato</taxon>
        <taxon>core genistoids</taxon>
        <taxon>Crotalarieae</taxon>
        <taxon>Crotalaria</taxon>
    </lineage>
</organism>
<dbReference type="EMBL" id="JAYWIO010000004">
    <property type="protein sequence ID" value="KAK7268155.1"/>
    <property type="molecule type" value="Genomic_DNA"/>
</dbReference>
<dbReference type="GO" id="GO:0004042">
    <property type="term" value="F:L-glutamate N-acetyltransferase activity"/>
    <property type="evidence" value="ECO:0007669"/>
    <property type="project" value="TreeGrafter"/>
</dbReference>
<keyword evidence="1" id="KW-0028">Amino-acid biosynthesis</keyword>
<proteinExistence type="predicted"/>
<reference evidence="3 4" key="1">
    <citation type="submission" date="2024-01" db="EMBL/GenBank/DDBJ databases">
        <title>The genomes of 5 underutilized Papilionoideae crops provide insights into root nodulation and disease resistanc.</title>
        <authorList>
            <person name="Yuan L."/>
        </authorList>
    </citation>
    <scope>NUCLEOTIDE SEQUENCE [LARGE SCALE GENOMIC DNA]</scope>
    <source>
        <strain evidence="3">ZHUSHIDOU_FW_LH</strain>
        <tissue evidence="3">Leaf</tissue>
    </source>
</reference>
<keyword evidence="4" id="KW-1185">Reference proteome</keyword>